<comment type="caution">
    <text evidence="13">The sequence shown here is derived from an EMBL/GenBank/DDBJ whole genome shotgun (WGS) entry which is preliminary data.</text>
</comment>
<evidence type="ECO:0000259" key="11">
    <source>
        <dbReference type="Pfam" id="PF02558"/>
    </source>
</evidence>
<organism evidence="13 14">
    <name type="scientific">Faucicola atlantae</name>
    <dbReference type="NCBI Taxonomy" id="34059"/>
    <lineage>
        <taxon>Bacteria</taxon>
        <taxon>Pseudomonadati</taxon>
        <taxon>Pseudomonadota</taxon>
        <taxon>Gammaproteobacteria</taxon>
        <taxon>Moraxellales</taxon>
        <taxon>Moraxellaceae</taxon>
        <taxon>Faucicola</taxon>
    </lineage>
</organism>
<protein>
    <recommendedName>
        <fullName evidence="4 10">2-dehydropantoate 2-reductase</fullName>
        <ecNumber evidence="3 10">1.1.1.169</ecNumber>
    </recommendedName>
    <alternativeName>
        <fullName evidence="8 10">Ketopantoate reductase</fullName>
    </alternativeName>
</protein>
<dbReference type="InterPro" id="IPR013752">
    <property type="entry name" value="KPA_reductase"/>
</dbReference>
<dbReference type="UniPathway" id="UPA00028">
    <property type="reaction ID" value="UER00004"/>
</dbReference>
<feature type="domain" description="Ketopantoate reductase C-terminal" evidence="12">
    <location>
        <begin position="176"/>
        <end position="301"/>
    </location>
</feature>
<dbReference type="InterPro" id="IPR013332">
    <property type="entry name" value="KPR_N"/>
</dbReference>
<feature type="domain" description="Ketopantoate reductase N-terminal" evidence="11">
    <location>
        <begin position="3"/>
        <end position="150"/>
    </location>
</feature>
<dbReference type="Proteomes" id="UP000092508">
    <property type="component" value="Unassembled WGS sequence"/>
</dbReference>
<dbReference type="SUPFAM" id="SSF51735">
    <property type="entry name" value="NAD(P)-binding Rossmann-fold domains"/>
    <property type="match status" value="1"/>
</dbReference>
<dbReference type="InterPro" id="IPR013328">
    <property type="entry name" value="6PGD_dom2"/>
</dbReference>
<reference evidence="13 14" key="1">
    <citation type="submission" date="2016-06" db="EMBL/GenBank/DDBJ databases">
        <title>Draft genome of Moraxella atlantae CCUG 66109.</title>
        <authorList>
            <person name="Salva-Serra F."/>
            <person name="Engstrom-Jakobsson H."/>
            <person name="Thorell K."/>
            <person name="Gonzales-Siles L."/>
            <person name="Karlsson R."/>
            <person name="Boulund F."/>
            <person name="Engstrand L."/>
            <person name="Kristiansson E."/>
            <person name="Moore E."/>
        </authorList>
    </citation>
    <scope>NUCLEOTIDE SEQUENCE [LARGE SCALE GENOMIC DNA]</scope>
    <source>
        <strain evidence="13 14">CCUG 66109</strain>
    </source>
</reference>
<dbReference type="OrthoDB" id="6530772at2"/>
<keyword evidence="6 10" id="KW-0521">NADP</keyword>
<comment type="function">
    <text evidence="10">Catalyzes the NADPH-dependent reduction of ketopantoate into pantoic acid.</text>
</comment>
<dbReference type="AlphaFoldDB" id="A0A1B8QB76"/>
<gene>
    <name evidence="13" type="ORF">A9308_07480</name>
</gene>
<dbReference type="Pfam" id="PF08546">
    <property type="entry name" value="ApbA_C"/>
    <property type="match status" value="1"/>
</dbReference>
<evidence type="ECO:0000256" key="3">
    <source>
        <dbReference type="ARBA" id="ARBA00013014"/>
    </source>
</evidence>
<dbReference type="Gene3D" id="3.40.50.720">
    <property type="entry name" value="NAD(P)-binding Rossmann-like Domain"/>
    <property type="match status" value="1"/>
</dbReference>
<dbReference type="EMBL" id="LZMZ01000027">
    <property type="protein sequence ID" value="OBX76767.1"/>
    <property type="molecule type" value="Genomic_DNA"/>
</dbReference>
<dbReference type="Gene3D" id="1.10.1040.10">
    <property type="entry name" value="N-(1-d-carboxylethyl)-l-norvaline Dehydrogenase, domain 2"/>
    <property type="match status" value="1"/>
</dbReference>
<dbReference type="Pfam" id="PF02558">
    <property type="entry name" value="ApbA"/>
    <property type="match status" value="1"/>
</dbReference>
<dbReference type="GO" id="GO:0008677">
    <property type="term" value="F:2-dehydropantoate 2-reductase activity"/>
    <property type="evidence" value="ECO:0007669"/>
    <property type="project" value="UniProtKB-EC"/>
</dbReference>
<dbReference type="SUPFAM" id="SSF48179">
    <property type="entry name" value="6-phosphogluconate dehydrogenase C-terminal domain-like"/>
    <property type="match status" value="1"/>
</dbReference>
<evidence type="ECO:0000256" key="6">
    <source>
        <dbReference type="ARBA" id="ARBA00022857"/>
    </source>
</evidence>
<evidence type="ECO:0000256" key="10">
    <source>
        <dbReference type="RuleBase" id="RU362068"/>
    </source>
</evidence>
<comment type="similarity">
    <text evidence="2 10">Belongs to the ketopantoate reductase family.</text>
</comment>
<evidence type="ECO:0000256" key="7">
    <source>
        <dbReference type="ARBA" id="ARBA00023002"/>
    </source>
</evidence>
<evidence type="ECO:0000256" key="8">
    <source>
        <dbReference type="ARBA" id="ARBA00032024"/>
    </source>
</evidence>
<evidence type="ECO:0000256" key="1">
    <source>
        <dbReference type="ARBA" id="ARBA00004994"/>
    </source>
</evidence>
<dbReference type="InterPro" id="IPR003710">
    <property type="entry name" value="ApbA"/>
</dbReference>
<comment type="catalytic activity">
    <reaction evidence="9 10">
        <text>(R)-pantoate + NADP(+) = 2-dehydropantoate + NADPH + H(+)</text>
        <dbReference type="Rhea" id="RHEA:16233"/>
        <dbReference type="ChEBI" id="CHEBI:11561"/>
        <dbReference type="ChEBI" id="CHEBI:15378"/>
        <dbReference type="ChEBI" id="CHEBI:15980"/>
        <dbReference type="ChEBI" id="CHEBI:57783"/>
        <dbReference type="ChEBI" id="CHEBI:58349"/>
        <dbReference type="EC" id="1.1.1.169"/>
    </reaction>
</comment>
<dbReference type="GO" id="GO:0005737">
    <property type="term" value="C:cytoplasm"/>
    <property type="evidence" value="ECO:0007669"/>
    <property type="project" value="TreeGrafter"/>
</dbReference>
<comment type="pathway">
    <text evidence="1 10">Cofactor biosynthesis; (R)-pantothenate biosynthesis; (R)-pantoate from 3-methyl-2-oxobutanoate: step 2/2.</text>
</comment>
<keyword evidence="5 10" id="KW-0566">Pantothenate biosynthesis</keyword>
<accession>A0A1B8QB76</accession>
<keyword evidence="7 10" id="KW-0560">Oxidoreductase</keyword>
<evidence type="ECO:0000259" key="12">
    <source>
        <dbReference type="Pfam" id="PF08546"/>
    </source>
</evidence>
<evidence type="ECO:0000256" key="2">
    <source>
        <dbReference type="ARBA" id="ARBA00007870"/>
    </source>
</evidence>
<dbReference type="InterPro" id="IPR036291">
    <property type="entry name" value="NAD(P)-bd_dom_sf"/>
</dbReference>
<dbReference type="EC" id="1.1.1.169" evidence="3 10"/>
<dbReference type="STRING" id="34059.A9308_07480"/>
<evidence type="ECO:0000256" key="9">
    <source>
        <dbReference type="ARBA" id="ARBA00048793"/>
    </source>
</evidence>
<dbReference type="InterPro" id="IPR050838">
    <property type="entry name" value="Ketopantoate_reductase"/>
</dbReference>
<name>A0A1B8QB76_9GAMM</name>
<evidence type="ECO:0000256" key="4">
    <source>
        <dbReference type="ARBA" id="ARBA00019465"/>
    </source>
</evidence>
<evidence type="ECO:0000313" key="13">
    <source>
        <dbReference type="EMBL" id="OBX76767.1"/>
    </source>
</evidence>
<sequence>MLVYIAGAGAIGCNIGFHLQKYTDSEVILLDTWQAHVDAINAHGLTVTGKIEGHLPMRAMQPTEASEPADLVVVITKARDLVAMMDAIKPIITDKTELLCLLNGMGHEEILKHYVDMARINLGVTIWSAGLGGAGQLNVTGIGTIDLQNIGGNETTGQQIAQLLNQAHLHVHYDDNVRWAIWRKIVFNGIANALCTILECTVGELAHTDTIKAVAKDMVLEYIAVAKAEGVTLDYDEMVTYLKDSAESIAGHHPSMYQDLIIHNRKTEIDNINGAVVKKGEKHSISTPVNRLLTELIHTKEQLRGAR</sequence>
<dbReference type="GO" id="GO:0050661">
    <property type="term" value="F:NADP binding"/>
    <property type="evidence" value="ECO:0007669"/>
    <property type="project" value="TreeGrafter"/>
</dbReference>
<proteinExistence type="inferred from homology"/>
<dbReference type="PANTHER" id="PTHR43765">
    <property type="entry name" value="2-DEHYDROPANTOATE 2-REDUCTASE-RELATED"/>
    <property type="match status" value="1"/>
</dbReference>
<evidence type="ECO:0000313" key="14">
    <source>
        <dbReference type="Proteomes" id="UP000092508"/>
    </source>
</evidence>
<dbReference type="NCBIfam" id="TIGR00745">
    <property type="entry name" value="apbA_panE"/>
    <property type="match status" value="1"/>
</dbReference>
<dbReference type="PANTHER" id="PTHR43765:SF2">
    <property type="entry name" value="2-DEHYDROPANTOATE 2-REDUCTASE"/>
    <property type="match status" value="1"/>
</dbReference>
<evidence type="ECO:0000256" key="5">
    <source>
        <dbReference type="ARBA" id="ARBA00022655"/>
    </source>
</evidence>
<dbReference type="InterPro" id="IPR008927">
    <property type="entry name" value="6-PGluconate_DH-like_C_sf"/>
</dbReference>
<dbReference type="RefSeq" id="WP_067237115.1">
    <property type="nucleotide sequence ID" value="NZ_LZMZ01000027.1"/>
</dbReference>
<dbReference type="GO" id="GO:0015940">
    <property type="term" value="P:pantothenate biosynthetic process"/>
    <property type="evidence" value="ECO:0007669"/>
    <property type="project" value="UniProtKB-UniPathway"/>
</dbReference>